<gene>
    <name evidence="2" type="ORF">CSSPTR1EN2_LOCUS4267</name>
</gene>
<accession>A0ABP0TJA4</accession>
<dbReference type="SUPFAM" id="SSF52540">
    <property type="entry name" value="P-loop containing nucleoside triphosphate hydrolases"/>
    <property type="match status" value="1"/>
</dbReference>
<evidence type="ECO:0000313" key="3">
    <source>
        <dbReference type="Proteomes" id="UP001497512"/>
    </source>
</evidence>
<dbReference type="Proteomes" id="UP001497512">
    <property type="component" value="Chromosome 12"/>
</dbReference>
<dbReference type="InterPro" id="IPR027417">
    <property type="entry name" value="P-loop_NTPase"/>
</dbReference>
<reference evidence="2" key="1">
    <citation type="submission" date="2024-02" db="EMBL/GenBank/DDBJ databases">
        <authorList>
            <consortium name="ELIXIR-Norway"/>
            <consortium name="Elixir Norway"/>
        </authorList>
    </citation>
    <scope>NUCLEOTIDE SEQUENCE</scope>
</reference>
<keyword evidence="3" id="KW-1185">Reference proteome</keyword>
<evidence type="ECO:0000256" key="1">
    <source>
        <dbReference type="SAM" id="MobiDB-lite"/>
    </source>
</evidence>
<evidence type="ECO:0000313" key="2">
    <source>
        <dbReference type="EMBL" id="CAK9198099.1"/>
    </source>
</evidence>
<evidence type="ECO:0008006" key="4">
    <source>
        <dbReference type="Google" id="ProtNLM"/>
    </source>
</evidence>
<name>A0ABP0TJA4_9BRYO</name>
<dbReference type="Gene3D" id="3.40.50.300">
    <property type="entry name" value="P-loop containing nucleotide triphosphate hydrolases"/>
    <property type="match status" value="1"/>
</dbReference>
<dbReference type="PANTHER" id="PTHR47679:SF1">
    <property type="entry name" value="PROTEIN TORNADO 1"/>
    <property type="match status" value="1"/>
</dbReference>
<dbReference type="EMBL" id="OZ019904">
    <property type="protein sequence ID" value="CAK9198099.1"/>
    <property type="molecule type" value="Genomic_DNA"/>
</dbReference>
<sequence>MDIKEGLVEIDPGDIDQLASSQVRFSSESSNDTRKQILQELPPPTMAMEIRSDETCDELNTRTMEEEGAEGVEGGHLSGSFNSPSSTPERPIFLPQQPLVRLLEPNKGHVSLDELIRTLQESELAKLNFLFERDDEFHEDQENGNNSMWEAYRNHRLQVLDVVSRCNSLKELGVWNGLDGEEMDMLCRNLVSHPALERLTLYVGNDKGVEILCRMLQNNHNIKDLMFHLSEGDKGVEMLCQMLQNNHSIKTLTLRQRIGAIGVAALGLMLGVNSTLENLTLWFERDADGNTLKVLLQPLTCGDGNQLINKSIKQLRLLSTRMGREGAKAVALMLLTNDSITSLMIWKDNSLQPSDVCTILESLEKNETLHTLHLTDCKAVRGDDVLAKVMDLLRINPWLKKIDFSDTPLERDGHVAQVNAQLASNARDYMAAVRGLPRTQAKFARVFLCGDAYAGKTTLRRSMVRSLAKGLKAKVITPLVELIELNKPLGLCFNDPNEWTKRTRGIQIKVLLDHDDQKISIWDLAGQEEYHAFHDTMIPNLNIQGNVCLFLLVCNPFKKGSKEQKDLEMIKDELCHWLRFISSNTKRSSISPPQVMVVMTHGDKNFTHKPLVENHLRCLNAKFAAFINLSSTCYLINAHSSQEARDVTTKVTNTCGDILKEMVQVYRACMNVQHGLCEWNKHHPNQPIVTKETFEKKIIDKKEPNLRQLVGQQEFEKPHVAVAMFLHDAGEMIYFKDEDFVVMNPSWFCHEVMGHLIKLQGHVEKVNLTTTFQDGWGSIGEIEHLLDLSLKDIVHTRVGSTINIPKYLVRLMVKMDLAYETEPQVPDHGQKCIFVPTTLKFHENVAKGERRLGWKFTFPRDAEIIYIGRRLQCKDQELTTLTPGVFPQVQVILHKHFKNLTIKAPCENEKNLIKIFHDGLEIFVELSGDQMATPLFIDILVKSCKSPSETLQLINDHVLTKIEQLCSSVQGCQGVSLVRGVLRPKAVENLLLCKHRKDQALLLEDLKQELWGTNLDPKYEHPWPQVREVSEENDDYLGQSMEGSAMSLLGEKDTQEVLQKRQNELMELKVHFNASLTIKGEDCEDSQGSRSGITMGCKNSIDKNVDFQSEESFRQYVVKRFDQLPQSIHDTIVPELHLMEKRLTDAIRQEIQSMEKNLHDMLAMNLDNIINLPLELQKRQVPCNVYFTTTGAKLQRKLVVKMLPGIETFNLHLLCEHVEGIHVVDEQHGCEVTMLSARAQQIVPYLVIGLNIFSLLLKVGAHIVAGIGDMVPNVGKGLALALDTQSLSDHLPNWGIDENSQNDPLQGSKTNMIDEEVALREQKHGAEQWLVDFLRKENISKSFGLSRVHYHTRKYGNQDLIRWICDRHKKEGLKKGILKLLPI</sequence>
<dbReference type="SUPFAM" id="SSF52047">
    <property type="entry name" value="RNI-like"/>
    <property type="match status" value="1"/>
</dbReference>
<feature type="compositionally biased region" description="Polar residues" evidence="1">
    <location>
        <begin position="79"/>
        <end position="88"/>
    </location>
</feature>
<dbReference type="InterPro" id="IPR032675">
    <property type="entry name" value="LRR_dom_sf"/>
</dbReference>
<proteinExistence type="predicted"/>
<feature type="region of interest" description="Disordered" evidence="1">
    <location>
        <begin position="64"/>
        <end position="92"/>
    </location>
</feature>
<dbReference type="Gene3D" id="3.80.10.10">
    <property type="entry name" value="Ribonuclease Inhibitor"/>
    <property type="match status" value="2"/>
</dbReference>
<protein>
    <recommendedName>
        <fullName evidence="4">C-terminal of Roc (COR) domain-containing protein</fullName>
    </recommendedName>
</protein>
<dbReference type="PANTHER" id="PTHR47679">
    <property type="entry name" value="PROTEIN TORNADO 1"/>
    <property type="match status" value="1"/>
</dbReference>
<organism evidence="2 3">
    <name type="scientific">Sphagnum troendelagicum</name>
    <dbReference type="NCBI Taxonomy" id="128251"/>
    <lineage>
        <taxon>Eukaryota</taxon>
        <taxon>Viridiplantae</taxon>
        <taxon>Streptophyta</taxon>
        <taxon>Embryophyta</taxon>
        <taxon>Bryophyta</taxon>
        <taxon>Sphagnophytina</taxon>
        <taxon>Sphagnopsida</taxon>
        <taxon>Sphagnales</taxon>
        <taxon>Sphagnaceae</taxon>
        <taxon>Sphagnum</taxon>
    </lineage>
</organism>